<dbReference type="Proteomes" id="UP001252270">
    <property type="component" value="Unassembled WGS sequence"/>
</dbReference>
<keyword evidence="2 5" id="KW-0012">Acyltransferase</keyword>
<evidence type="ECO:0000256" key="2">
    <source>
        <dbReference type="ARBA" id="ARBA00023315"/>
    </source>
</evidence>
<comment type="caution">
    <text evidence="5">The sequence shown here is derived from an EMBL/GenBank/DDBJ whole genome shotgun (WGS) entry which is preliminary data.</text>
</comment>
<sequence>MLVRLTEADLPALVALEEAQGWPMGGSESSLGAALADPAAALFGLMERNAPAEQGGLVGYAVAARLPFEAELQALLVSEARRGQGLARELLAAVVDQARGWGSERLLLEVRAGNAAAIVLYRRAGFQEDGRRRGYYPPLPGTGHSPETTPPRQGGAADAGREDALLMSLALAAGAAGD</sequence>
<accession>A0ABU1GL18</accession>
<dbReference type="GO" id="GO:0016746">
    <property type="term" value="F:acyltransferase activity"/>
    <property type="evidence" value="ECO:0007669"/>
    <property type="project" value="UniProtKB-KW"/>
</dbReference>
<dbReference type="PANTHER" id="PTHR43877">
    <property type="entry name" value="AMINOALKYLPHOSPHONATE N-ACETYLTRANSFERASE-RELATED-RELATED"/>
    <property type="match status" value="1"/>
</dbReference>
<dbReference type="Pfam" id="PF00583">
    <property type="entry name" value="Acetyltransf_1"/>
    <property type="match status" value="1"/>
</dbReference>
<evidence type="ECO:0000313" key="5">
    <source>
        <dbReference type="EMBL" id="MDR5892227.1"/>
    </source>
</evidence>
<dbReference type="RefSeq" id="WP_309636039.1">
    <property type="nucleotide sequence ID" value="NZ_JARWAL010000003.1"/>
</dbReference>
<dbReference type="InterPro" id="IPR000182">
    <property type="entry name" value="GNAT_dom"/>
</dbReference>
<organism evidence="5 6">
    <name type="scientific">Halomonas mongoliensis</name>
    <dbReference type="NCBI Taxonomy" id="321265"/>
    <lineage>
        <taxon>Bacteria</taxon>
        <taxon>Pseudomonadati</taxon>
        <taxon>Pseudomonadota</taxon>
        <taxon>Gammaproteobacteria</taxon>
        <taxon>Oceanospirillales</taxon>
        <taxon>Halomonadaceae</taxon>
        <taxon>Halomonas</taxon>
    </lineage>
</organism>
<dbReference type="EC" id="2.3.1.-" evidence="5"/>
<evidence type="ECO:0000256" key="1">
    <source>
        <dbReference type="ARBA" id="ARBA00022679"/>
    </source>
</evidence>
<gene>
    <name evidence="5" type="ORF">QC820_05315</name>
</gene>
<protein>
    <submittedName>
        <fullName evidence="5">GNAT family N-acetyltransferase</fullName>
        <ecNumber evidence="5">2.3.1.-</ecNumber>
    </submittedName>
</protein>
<dbReference type="SUPFAM" id="SSF55729">
    <property type="entry name" value="Acyl-CoA N-acyltransferases (Nat)"/>
    <property type="match status" value="1"/>
</dbReference>
<name>A0ABU1GL18_9GAMM</name>
<dbReference type="PROSITE" id="PS51186">
    <property type="entry name" value="GNAT"/>
    <property type="match status" value="1"/>
</dbReference>
<dbReference type="Gene3D" id="3.40.630.30">
    <property type="match status" value="1"/>
</dbReference>
<keyword evidence="6" id="KW-1185">Reference proteome</keyword>
<evidence type="ECO:0000256" key="3">
    <source>
        <dbReference type="SAM" id="MobiDB-lite"/>
    </source>
</evidence>
<dbReference type="PANTHER" id="PTHR43877:SF2">
    <property type="entry name" value="AMINOALKYLPHOSPHONATE N-ACETYLTRANSFERASE-RELATED"/>
    <property type="match status" value="1"/>
</dbReference>
<evidence type="ECO:0000259" key="4">
    <source>
        <dbReference type="PROSITE" id="PS51186"/>
    </source>
</evidence>
<proteinExistence type="predicted"/>
<dbReference type="EMBL" id="JARWAL010000003">
    <property type="protein sequence ID" value="MDR5892227.1"/>
    <property type="molecule type" value="Genomic_DNA"/>
</dbReference>
<dbReference type="InterPro" id="IPR050832">
    <property type="entry name" value="Bact_Acetyltransf"/>
</dbReference>
<evidence type="ECO:0000313" key="6">
    <source>
        <dbReference type="Proteomes" id="UP001252270"/>
    </source>
</evidence>
<reference evidence="5 6" key="1">
    <citation type="submission" date="2023-04" db="EMBL/GenBank/DDBJ databases">
        <title>A long-awaited taxogenomic arrangement of the family Halomonadaceae.</title>
        <authorList>
            <person name="De La Haba R."/>
            <person name="Chuvochina M."/>
            <person name="Wittouck S."/>
            <person name="Arahal D.R."/>
            <person name="Sanchez-Porro C."/>
            <person name="Hugenholtz P."/>
            <person name="Ventosa A."/>
        </authorList>
    </citation>
    <scope>NUCLEOTIDE SEQUENCE [LARGE SCALE GENOMIC DNA]</scope>
    <source>
        <strain evidence="5 6">DSM 17332</strain>
    </source>
</reference>
<keyword evidence="1 5" id="KW-0808">Transferase</keyword>
<dbReference type="InterPro" id="IPR016181">
    <property type="entry name" value="Acyl_CoA_acyltransferase"/>
</dbReference>
<feature type="region of interest" description="Disordered" evidence="3">
    <location>
        <begin position="132"/>
        <end position="159"/>
    </location>
</feature>
<feature type="domain" description="N-acetyltransferase" evidence="4">
    <location>
        <begin position="1"/>
        <end position="172"/>
    </location>
</feature>
<dbReference type="CDD" id="cd04301">
    <property type="entry name" value="NAT_SF"/>
    <property type="match status" value="1"/>
</dbReference>